<proteinExistence type="predicted"/>
<dbReference type="OrthoDB" id="10324089at2759"/>
<sequence>MDPDRAARFPLAIQFLRIAFLNDENLRDLREFILLIDPPEYWDEELTRLRDQLWWYYNVWFRVWVQAPLGANRDDKVSRDMAREIAALPIPFRRERLQFPPEKAERLPHGCPLPPNTSVDDFWYWSPETVFSWMALVIPQEHQNGLIDRFRRLDVDGGWLPELAKDETLKGILGLTDTQHMFLQGFAIKVMNRYHDRAYARQVKEYERYVSWVRSFLLD</sequence>
<dbReference type="Proteomes" id="UP000230233">
    <property type="component" value="Chromosome X"/>
</dbReference>
<dbReference type="Gene3D" id="1.10.150.50">
    <property type="entry name" value="Transcription Factor, Ets-1"/>
    <property type="match status" value="1"/>
</dbReference>
<dbReference type="InterPro" id="IPR013761">
    <property type="entry name" value="SAM/pointed_sf"/>
</dbReference>
<accession>A0A2G5SR41</accession>
<evidence type="ECO:0008006" key="3">
    <source>
        <dbReference type="Google" id="ProtNLM"/>
    </source>
</evidence>
<evidence type="ECO:0000313" key="2">
    <source>
        <dbReference type="Proteomes" id="UP000230233"/>
    </source>
</evidence>
<comment type="caution">
    <text evidence="1">The sequence shown here is derived from an EMBL/GenBank/DDBJ whole genome shotgun (WGS) entry which is preliminary data.</text>
</comment>
<name>A0A2G5SR41_9PELO</name>
<dbReference type="AlphaFoldDB" id="A0A2G5SR41"/>
<reference evidence="2" key="1">
    <citation type="submission" date="2017-10" db="EMBL/GenBank/DDBJ databases">
        <title>Rapid genome shrinkage in a self-fertile nematode reveals novel sperm competition proteins.</title>
        <authorList>
            <person name="Yin D."/>
            <person name="Schwarz E.M."/>
            <person name="Thomas C.G."/>
            <person name="Felde R.L."/>
            <person name="Korf I.F."/>
            <person name="Cutter A.D."/>
            <person name="Schartner C.M."/>
            <person name="Ralston E.J."/>
            <person name="Meyer B.J."/>
            <person name="Haag E.S."/>
        </authorList>
    </citation>
    <scope>NUCLEOTIDE SEQUENCE [LARGE SCALE GENOMIC DNA]</scope>
    <source>
        <strain evidence="2">JU1422</strain>
    </source>
</reference>
<dbReference type="SUPFAM" id="SSF47769">
    <property type="entry name" value="SAM/Pointed domain"/>
    <property type="match status" value="1"/>
</dbReference>
<evidence type="ECO:0000313" key="1">
    <source>
        <dbReference type="EMBL" id="PIC17306.1"/>
    </source>
</evidence>
<keyword evidence="2" id="KW-1185">Reference proteome</keyword>
<organism evidence="1 2">
    <name type="scientific">Caenorhabditis nigoni</name>
    <dbReference type="NCBI Taxonomy" id="1611254"/>
    <lineage>
        <taxon>Eukaryota</taxon>
        <taxon>Metazoa</taxon>
        <taxon>Ecdysozoa</taxon>
        <taxon>Nematoda</taxon>
        <taxon>Chromadorea</taxon>
        <taxon>Rhabditida</taxon>
        <taxon>Rhabditina</taxon>
        <taxon>Rhabditomorpha</taxon>
        <taxon>Rhabditoidea</taxon>
        <taxon>Rhabditidae</taxon>
        <taxon>Peloderinae</taxon>
        <taxon>Caenorhabditis</taxon>
    </lineage>
</organism>
<gene>
    <name evidence="1" type="primary">Cnig_chr_X.g23592</name>
    <name evidence="1" type="ORF">B9Z55_023592</name>
</gene>
<dbReference type="EMBL" id="PDUG01000006">
    <property type="protein sequence ID" value="PIC17306.1"/>
    <property type="molecule type" value="Genomic_DNA"/>
</dbReference>
<protein>
    <recommendedName>
        <fullName evidence="3">SAM domain-containing protein</fullName>
    </recommendedName>
</protein>